<organism evidence="6 7">
    <name type="scientific">Patulibacter brassicae</name>
    <dbReference type="NCBI Taxonomy" id="1705717"/>
    <lineage>
        <taxon>Bacteria</taxon>
        <taxon>Bacillati</taxon>
        <taxon>Actinomycetota</taxon>
        <taxon>Thermoleophilia</taxon>
        <taxon>Solirubrobacterales</taxon>
        <taxon>Patulibacteraceae</taxon>
        <taxon>Patulibacter</taxon>
    </lineage>
</organism>
<dbReference type="PROSITE" id="PS00211">
    <property type="entry name" value="ABC_TRANSPORTER_1"/>
    <property type="match status" value="1"/>
</dbReference>
<keyword evidence="3" id="KW-0547">Nucleotide-binding</keyword>
<dbReference type="RefSeq" id="WP_319952328.1">
    <property type="nucleotide sequence ID" value="NZ_JAXAVX010000001.1"/>
</dbReference>
<dbReference type="GO" id="GO:0005524">
    <property type="term" value="F:ATP binding"/>
    <property type="evidence" value="ECO:0007669"/>
    <property type="project" value="UniProtKB-KW"/>
</dbReference>
<dbReference type="PANTHER" id="PTHR42734:SF5">
    <property type="entry name" value="IRON TRANSPORT SYSTEM ATP-BINDING PROTEIN HI_0361-RELATED"/>
    <property type="match status" value="1"/>
</dbReference>
<dbReference type="SMART" id="SM00382">
    <property type="entry name" value="AAA"/>
    <property type="match status" value="1"/>
</dbReference>
<feature type="domain" description="ABC transporter" evidence="5">
    <location>
        <begin position="46"/>
        <end position="269"/>
    </location>
</feature>
<keyword evidence="2" id="KW-0813">Transport</keyword>
<evidence type="ECO:0000313" key="6">
    <source>
        <dbReference type="EMBL" id="MDX8150176.1"/>
    </source>
</evidence>
<dbReference type="InterPro" id="IPR003439">
    <property type="entry name" value="ABC_transporter-like_ATP-bd"/>
</dbReference>
<dbReference type="PANTHER" id="PTHR42734">
    <property type="entry name" value="METAL TRANSPORT SYSTEM ATP-BINDING PROTEIN TM_0124-RELATED"/>
    <property type="match status" value="1"/>
</dbReference>
<comment type="similarity">
    <text evidence="1">Belongs to the ABC transporter superfamily.</text>
</comment>
<keyword evidence="7" id="KW-1185">Reference proteome</keyword>
<comment type="caution">
    <text evidence="6">The sequence shown here is derived from an EMBL/GenBank/DDBJ whole genome shotgun (WGS) entry which is preliminary data.</text>
</comment>
<keyword evidence="4 6" id="KW-0067">ATP-binding</keyword>
<dbReference type="Gene3D" id="3.40.50.300">
    <property type="entry name" value="P-loop containing nucleotide triphosphate hydrolases"/>
    <property type="match status" value="1"/>
</dbReference>
<dbReference type="Pfam" id="PF00005">
    <property type="entry name" value="ABC_tran"/>
    <property type="match status" value="1"/>
</dbReference>
<dbReference type="InterPro" id="IPR003593">
    <property type="entry name" value="AAA+_ATPase"/>
</dbReference>
<name>A0ABU4VEG1_9ACTN</name>
<dbReference type="Proteomes" id="UP001277761">
    <property type="component" value="Unassembled WGS sequence"/>
</dbReference>
<gene>
    <name evidence="6" type="ORF">SK069_01095</name>
</gene>
<evidence type="ECO:0000256" key="4">
    <source>
        <dbReference type="ARBA" id="ARBA00022840"/>
    </source>
</evidence>
<dbReference type="SUPFAM" id="SSF52540">
    <property type="entry name" value="P-loop containing nucleoside triphosphate hydrolases"/>
    <property type="match status" value="1"/>
</dbReference>
<dbReference type="InterPro" id="IPR050153">
    <property type="entry name" value="Metal_Ion_Import_ABC"/>
</dbReference>
<protein>
    <submittedName>
        <fullName evidence="6">Metal ABC transporter ATP-binding protein</fullName>
    </submittedName>
</protein>
<evidence type="ECO:0000313" key="7">
    <source>
        <dbReference type="Proteomes" id="UP001277761"/>
    </source>
</evidence>
<evidence type="ECO:0000256" key="1">
    <source>
        <dbReference type="ARBA" id="ARBA00005417"/>
    </source>
</evidence>
<evidence type="ECO:0000256" key="3">
    <source>
        <dbReference type="ARBA" id="ARBA00022741"/>
    </source>
</evidence>
<dbReference type="EMBL" id="JAXAVX010000001">
    <property type="protein sequence ID" value="MDX8150176.1"/>
    <property type="molecule type" value="Genomic_DNA"/>
</dbReference>
<accession>A0ABU4VEG1</accession>
<reference evidence="6 7" key="1">
    <citation type="submission" date="2023-11" db="EMBL/GenBank/DDBJ databases">
        <authorList>
            <person name="Xu M."/>
            <person name="Jiang T."/>
        </authorList>
    </citation>
    <scope>NUCLEOTIDE SEQUENCE [LARGE SCALE GENOMIC DNA]</scope>
    <source>
        <strain evidence="6 7">SD</strain>
    </source>
</reference>
<evidence type="ECO:0000259" key="5">
    <source>
        <dbReference type="PROSITE" id="PS50893"/>
    </source>
</evidence>
<dbReference type="InterPro" id="IPR027417">
    <property type="entry name" value="P-loop_NTPase"/>
</dbReference>
<proteinExistence type="inferred from homology"/>
<dbReference type="InterPro" id="IPR017871">
    <property type="entry name" value="ABC_transporter-like_CS"/>
</dbReference>
<sequence length="287" mass="30830">MSDPAAHPAGAERAASTVEDPAVLGAVPASLCAHARDSRADGRPLVELEDAATGYGPDLRLREVTLTATAGQRVAVLGPNGGGKTTLFRLLLGELPLRGGRLALHDDVAVVPQTERSRLDFPVSALDVVLMGTIARRPWWRGPRREDREQALAALEVVGLTDRAGAAFGALSGGQRQRVLVARALVRDARILLLDEPFTGLDTTSGDRLHQLIDRLAEAGHVLLIATHDVRQAQGWDRVLCLNGRQVAYGAPAETLSVETLEATYGRDLLRLDDGRTVRLLGDHHHH</sequence>
<evidence type="ECO:0000256" key="2">
    <source>
        <dbReference type="ARBA" id="ARBA00022448"/>
    </source>
</evidence>
<dbReference type="PROSITE" id="PS50893">
    <property type="entry name" value="ABC_TRANSPORTER_2"/>
    <property type="match status" value="1"/>
</dbReference>